<dbReference type="AlphaFoldDB" id="A0A8J5SVR4"/>
<evidence type="ECO:0000313" key="2">
    <source>
        <dbReference type="EMBL" id="KAG8067645.1"/>
    </source>
</evidence>
<evidence type="ECO:0000313" key="3">
    <source>
        <dbReference type="Proteomes" id="UP000729402"/>
    </source>
</evidence>
<name>A0A8J5SVR4_ZIZPA</name>
<feature type="region of interest" description="Disordered" evidence="1">
    <location>
        <begin position="123"/>
        <end position="151"/>
    </location>
</feature>
<gene>
    <name evidence="2" type="ORF">GUJ93_ZPchr0005g16041</name>
</gene>
<comment type="caution">
    <text evidence="2">The sequence shown here is derived from an EMBL/GenBank/DDBJ whole genome shotgun (WGS) entry which is preliminary data.</text>
</comment>
<evidence type="ECO:0000256" key="1">
    <source>
        <dbReference type="SAM" id="MobiDB-lite"/>
    </source>
</evidence>
<organism evidence="2 3">
    <name type="scientific">Zizania palustris</name>
    <name type="common">Northern wild rice</name>
    <dbReference type="NCBI Taxonomy" id="103762"/>
    <lineage>
        <taxon>Eukaryota</taxon>
        <taxon>Viridiplantae</taxon>
        <taxon>Streptophyta</taxon>
        <taxon>Embryophyta</taxon>
        <taxon>Tracheophyta</taxon>
        <taxon>Spermatophyta</taxon>
        <taxon>Magnoliopsida</taxon>
        <taxon>Liliopsida</taxon>
        <taxon>Poales</taxon>
        <taxon>Poaceae</taxon>
        <taxon>BOP clade</taxon>
        <taxon>Oryzoideae</taxon>
        <taxon>Oryzeae</taxon>
        <taxon>Zizaniinae</taxon>
        <taxon>Zizania</taxon>
    </lineage>
</organism>
<keyword evidence="3" id="KW-1185">Reference proteome</keyword>
<reference evidence="2" key="2">
    <citation type="submission" date="2021-02" db="EMBL/GenBank/DDBJ databases">
        <authorList>
            <person name="Kimball J.A."/>
            <person name="Haas M.W."/>
            <person name="Macchietto M."/>
            <person name="Kono T."/>
            <person name="Duquette J."/>
            <person name="Shao M."/>
        </authorList>
    </citation>
    <scope>NUCLEOTIDE SEQUENCE</scope>
    <source>
        <tissue evidence="2">Fresh leaf tissue</tissue>
    </source>
</reference>
<feature type="region of interest" description="Disordered" evidence="1">
    <location>
        <begin position="232"/>
        <end position="253"/>
    </location>
</feature>
<accession>A0A8J5SVR4</accession>
<sequence>MFFLPFLLRFNTLSRLLRVPSFSLLSSTALRSALPSPLLASRCTLAWGARRLVFTLPSFRTDISDFLCFRRRWVYKSASLRRIISEHFDVYFHLWHDGGPSWHKDFRKWSAKERTSWTSVHRRKPPSSFVRRSSRPPVHSPNAPFCHHKSSPVPFRRSKAVKRVSFSNVVTFSPPSQPSPSAPGSLRVGDLLYPLPSLARSAPGRARVHGRLAAPDLRAIFKFNSLKPSLLSSGPSACTNPILPRPLSGSTAP</sequence>
<dbReference type="Proteomes" id="UP000729402">
    <property type="component" value="Unassembled WGS sequence"/>
</dbReference>
<reference evidence="2" key="1">
    <citation type="journal article" date="2021" name="bioRxiv">
        <title>Whole Genome Assembly and Annotation of Northern Wild Rice, Zizania palustris L., Supports a Whole Genome Duplication in the Zizania Genus.</title>
        <authorList>
            <person name="Haas M."/>
            <person name="Kono T."/>
            <person name="Macchietto M."/>
            <person name="Millas R."/>
            <person name="McGilp L."/>
            <person name="Shao M."/>
            <person name="Duquette J."/>
            <person name="Hirsch C.N."/>
            <person name="Kimball J."/>
        </authorList>
    </citation>
    <scope>NUCLEOTIDE SEQUENCE</scope>
    <source>
        <tissue evidence="2">Fresh leaf tissue</tissue>
    </source>
</reference>
<proteinExistence type="predicted"/>
<dbReference type="EMBL" id="JAAALK010000284">
    <property type="protein sequence ID" value="KAG8067645.1"/>
    <property type="molecule type" value="Genomic_DNA"/>
</dbReference>
<feature type="compositionally biased region" description="Low complexity" evidence="1">
    <location>
        <begin position="126"/>
        <end position="141"/>
    </location>
</feature>
<protein>
    <submittedName>
        <fullName evidence="2">Uncharacterized protein</fullName>
    </submittedName>
</protein>